<dbReference type="InterPro" id="IPR003870">
    <property type="entry name" value="DUF222"/>
</dbReference>
<reference evidence="3 4" key="1">
    <citation type="journal article" date="2019" name="Emerg. Microbes Infect.">
        <title>Comprehensive subspecies identification of 175 nontuberculous mycobacteria species based on 7547 genomic profiles.</title>
        <authorList>
            <person name="Matsumoto Y."/>
            <person name="Kinjo T."/>
            <person name="Motooka D."/>
            <person name="Nabeya D."/>
            <person name="Jung N."/>
            <person name="Uechi K."/>
            <person name="Horii T."/>
            <person name="Iida T."/>
            <person name="Fujita J."/>
            <person name="Nakamura S."/>
        </authorList>
    </citation>
    <scope>NUCLEOTIDE SEQUENCE [LARGE SCALE GENOMIC DNA]</scope>
    <source>
        <strain evidence="3 4">JCM 30275</strain>
    </source>
</reference>
<evidence type="ECO:0000256" key="1">
    <source>
        <dbReference type="SAM" id="MobiDB-lite"/>
    </source>
</evidence>
<dbReference type="EMBL" id="AP022620">
    <property type="protein sequence ID" value="BBZ77531.1"/>
    <property type="molecule type" value="Genomic_DNA"/>
</dbReference>
<dbReference type="Proteomes" id="UP000467249">
    <property type="component" value="Chromosome"/>
</dbReference>
<accession>A0A6N4WEB2</accession>
<feature type="region of interest" description="Disordered" evidence="1">
    <location>
        <begin position="415"/>
        <end position="442"/>
    </location>
</feature>
<sequence>MVAIVEALDALDAAVEQLGAADIAELPARHRFAVLERLETLMRRQVAISAEQLTHLEPYEGCPPIPIVLADVLRISRSAAKRRLRDAEQLAPRLALTGQPLQPVLPATAKAWDAGLLDGEHIRVIQKFFRDLPDHVPPAEQARAERSLAEHAQHLRPDQLEKVAARLATYLNPDGVFSDADRARQRGFTWCGGQRPDGMSVGKLTATPELRAMIEALFAKLAAPGQCHTDGAGADADARGLGQRQHDALAELARRHLGDPKLGKHNGLPVTVIVTTTLQDLAAQAGYGLTAGGTMVPMTDLIRMAAPAYHYLAVFDGVTGRSLWLGRTKRLASADQRIMLLAKDRGCTAPGCSVPGYHTQVHHATADWKHGGTTNIDDLTLACKRDNLHAENDGWNTHKLPNGDTEWTPPPNVPLIGGTNTYHHPERLLRDDEEDDDLEDDP</sequence>
<protein>
    <recommendedName>
        <fullName evidence="2">HNH nuclease domain-containing protein</fullName>
    </recommendedName>
</protein>
<organism evidence="3 4">
    <name type="scientific">Mycolicibacterium anyangense</name>
    <dbReference type="NCBI Taxonomy" id="1431246"/>
    <lineage>
        <taxon>Bacteria</taxon>
        <taxon>Bacillati</taxon>
        <taxon>Actinomycetota</taxon>
        <taxon>Actinomycetes</taxon>
        <taxon>Mycobacteriales</taxon>
        <taxon>Mycobacteriaceae</taxon>
        <taxon>Mycolicibacterium</taxon>
    </lineage>
</organism>
<dbReference type="Pfam" id="PF02720">
    <property type="entry name" value="DUF222"/>
    <property type="match status" value="1"/>
</dbReference>
<dbReference type="SMART" id="SM00507">
    <property type="entry name" value="HNHc"/>
    <property type="match status" value="1"/>
</dbReference>
<evidence type="ECO:0000313" key="4">
    <source>
        <dbReference type="Proteomes" id="UP000467249"/>
    </source>
</evidence>
<dbReference type="InterPro" id="IPR003615">
    <property type="entry name" value="HNH_nuc"/>
</dbReference>
<evidence type="ECO:0000259" key="2">
    <source>
        <dbReference type="SMART" id="SM00507"/>
    </source>
</evidence>
<evidence type="ECO:0000313" key="3">
    <source>
        <dbReference type="EMBL" id="BBZ77531.1"/>
    </source>
</evidence>
<feature type="compositionally biased region" description="Acidic residues" evidence="1">
    <location>
        <begin position="431"/>
        <end position="442"/>
    </location>
</feature>
<keyword evidence="4" id="KW-1185">Reference proteome</keyword>
<proteinExistence type="predicted"/>
<feature type="domain" description="HNH nuclease" evidence="2">
    <location>
        <begin position="335"/>
        <end position="388"/>
    </location>
</feature>
<dbReference type="RefSeq" id="WP_163804839.1">
    <property type="nucleotide sequence ID" value="NZ_AP022620.1"/>
</dbReference>
<dbReference type="AlphaFoldDB" id="A0A6N4WEB2"/>
<name>A0A6N4WEB2_9MYCO</name>
<dbReference type="KEGG" id="many:MANY_28680"/>
<gene>
    <name evidence="3" type="ORF">MANY_28680</name>
</gene>
<dbReference type="CDD" id="cd00085">
    <property type="entry name" value="HNHc"/>
    <property type="match status" value="1"/>
</dbReference>